<dbReference type="Pfam" id="PF05016">
    <property type="entry name" value="ParE_toxin"/>
    <property type="match status" value="1"/>
</dbReference>
<dbReference type="KEGG" id="ypi:YpsIP31758_A0042"/>
<organism evidence="3 4">
    <name type="scientific">Yersinia pseudotuberculosis serotype O:1b (strain IP 31758)</name>
    <dbReference type="NCBI Taxonomy" id="349747"/>
    <lineage>
        <taxon>Bacteria</taxon>
        <taxon>Pseudomonadati</taxon>
        <taxon>Pseudomonadota</taxon>
        <taxon>Gammaproteobacteria</taxon>
        <taxon>Enterobacterales</taxon>
        <taxon>Yersiniaceae</taxon>
        <taxon>Yersinia</taxon>
    </lineage>
</organism>
<evidence type="ECO:0000313" key="3">
    <source>
        <dbReference type="EMBL" id="ABS45605.1"/>
    </source>
</evidence>
<dbReference type="RefSeq" id="WP_011988449.1">
    <property type="nucleotide sequence ID" value="NC_009704.1"/>
</dbReference>
<evidence type="ECO:0000256" key="2">
    <source>
        <dbReference type="ARBA" id="ARBA00022649"/>
    </source>
</evidence>
<geneLocation type="plasmid" evidence="4">
    <name>plasmid_59kb</name>
</geneLocation>
<dbReference type="InterPro" id="IPR007712">
    <property type="entry name" value="RelE/ParE_toxin"/>
</dbReference>
<dbReference type="PANTHER" id="PTHR33755:SF7">
    <property type="entry name" value="TOXIN MODULE OF TOXIN-ANTITOXIN SYSTEM RELE_STBE FAMILY"/>
    <property type="match status" value="1"/>
</dbReference>
<dbReference type="PANTHER" id="PTHR33755">
    <property type="entry name" value="TOXIN PARE1-RELATED"/>
    <property type="match status" value="1"/>
</dbReference>
<name>A0A0U1QT96_YERP3</name>
<gene>
    <name evidence="3" type="ordered locus">YpsIP31758_A0042</name>
</gene>
<reference evidence="3 4" key="1">
    <citation type="journal article" date="2007" name="PLoS Genet.">
        <title>The complete genome sequence of Yersinia pseudotuberculosis IP31758, the causative agent of Far East scarlet-like fever.</title>
        <authorList>
            <person name="Eppinger M."/>
            <person name="Rosovitz M.J."/>
            <person name="Fricke W.F."/>
            <person name="Rasko D.A."/>
            <person name="Kokorina G."/>
            <person name="Fayolle C."/>
            <person name="Lindler L.E."/>
            <person name="Carniel E."/>
            <person name="Ravel J."/>
        </authorList>
    </citation>
    <scope>NUCLEOTIDE SEQUENCE [LARGE SCALE GENOMIC DNA]</scope>
    <source>
        <strain evidence="3 4">IP 31758</strain>
        <plasmid evidence="4">Plasmid plasmid_59kb</plasmid>
    </source>
</reference>
<dbReference type="HOGENOM" id="CLU_147162_13_1_6"/>
<evidence type="ECO:0000313" key="4">
    <source>
        <dbReference type="Proteomes" id="UP000002412"/>
    </source>
</evidence>
<sequence>MPRLIWTQEAIQDVDRLYKFLAEKNVEAARKAAKVILDETTKIEAFPEIGRPAEFINVYCRELLVPFGVSGYVVLYRYDGQLTTILAVKHQFEAGYLPEF</sequence>
<keyword evidence="2" id="KW-1277">Toxin-antitoxin system</keyword>
<proteinExistence type="inferred from homology"/>
<keyword evidence="3" id="KW-0614">Plasmid</keyword>
<evidence type="ECO:0000256" key="1">
    <source>
        <dbReference type="ARBA" id="ARBA00006226"/>
    </source>
</evidence>
<protein>
    <submittedName>
        <fullName evidence="3">Plasmid stabilization system protein, RelE/ParE family</fullName>
    </submittedName>
</protein>
<dbReference type="Gene3D" id="3.30.2310.20">
    <property type="entry name" value="RelE-like"/>
    <property type="match status" value="1"/>
</dbReference>
<dbReference type="EMBL" id="CP000718">
    <property type="protein sequence ID" value="ABS45605.1"/>
    <property type="molecule type" value="Genomic_DNA"/>
</dbReference>
<dbReference type="AlphaFoldDB" id="A0A0U1QT96"/>
<accession>A0A0U1QT96</accession>
<dbReference type="Proteomes" id="UP000002412">
    <property type="component" value="Plasmid p_59kb"/>
</dbReference>
<dbReference type="InterPro" id="IPR051803">
    <property type="entry name" value="TA_system_RelE-like_toxin"/>
</dbReference>
<dbReference type="InterPro" id="IPR035093">
    <property type="entry name" value="RelE/ParE_toxin_dom_sf"/>
</dbReference>
<comment type="similarity">
    <text evidence="1">Belongs to the RelE toxin family.</text>
</comment>